<dbReference type="Pfam" id="PF10022">
    <property type="entry name" value="DUF2264"/>
    <property type="match status" value="1"/>
</dbReference>
<name>A0A1V9G9Z7_9BACT</name>
<comment type="caution">
    <text evidence="3">The sequence shown here is derived from an EMBL/GenBank/DDBJ whole genome shotgun (WGS) entry which is preliminary data.</text>
</comment>
<dbReference type="PANTHER" id="PTHR35339">
    <property type="entry name" value="LINALOOL DEHYDRATASE_ISOMERASE DOMAIN-CONTAINING PROTEIN"/>
    <property type="match status" value="1"/>
</dbReference>
<dbReference type="AlphaFoldDB" id="A0A1V9G9Z7"/>
<accession>A0A1V9G9Z7</accession>
<reference evidence="3 4" key="1">
    <citation type="submission" date="2016-03" db="EMBL/GenBank/DDBJ databases">
        <title>Niastella vici sp. nov., isolated from farmland soil.</title>
        <authorList>
            <person name="Chen L."/>
            <person name="Wang D."/>
            <person name="Yang S."/>
            <person name="Wang G."/>
        </authorList>
    </citation>
    <scope>NUCLEOTIDE SEQUENCE [LARGE SCALE GENOMIC DNA]</scope>
    <source>
        <strain evidence="3 4">DJ57</strain>
    </source>
</reference>
<dbReference type="PIRSF" id="PIRSF014753">
    <property type="entry name" value="UCP014753"/>
    <property type="match status" value="1"/>
</dbReference>
<keyword evidence="4" id="KW-1185">Reference proteome</keyword>
<feature type="domain" description="DUF2264" evidence="2">
    <location>
        <begin position="34"/>
        <end position="389"/>
    </location>
</feature>
<gene>
    <name evidence="3" type="ORF">A3860_03445</name>
</gene>
<dbReference type="OrthoDB" id="9813465at2"/>
<evidence type="ECO:0000313" key="3">
    <source>
        <dbReference type="EMBL" id="OQP67479.1"/>
    </source>
</evidence>
<proteinExistence type="predicted"/>
<dbReference type="PANTHER" id="PTHR35339:SF3">
    <property type="entry name" value="DUF2264 DOMAIN-CONTAINING PROTEIN"/>
    <property type="match status" value="1"/>
</dbReference>
<sequence length="408" mass="45518">MKKASRQLFLVSLLLPACLCAQNEKAASNGLMHRDYFVQSLIRIADPVLTALSKNELKKKMPVEAKKNDRQNFTHLEAFGRLLAGMAPWLELGPDSTAEGKLRKKYLDLSVTGIHNATDPAAPDYMNFNKGGQALVDAAFLSQALIRAPKQLWGRLDAQTKKNVLEALKSSRVITPGHNNWLFFSAMIEAALLQFEGSGDKMRIDYAVQQHLQWYKGDGAYGDGASFHWDYYNSFVIQPMFLEILDALIGSGEKEYKTLELELTRARRYAAVQERLISPEGTYPPIGRSLAYRFGAFQLLSKMALMHQLPEDVSPQQVRCALYEVVKKQMEVSGTFDSAGWLQIGLVGHQPGVGEPYISTGSLYLCSQVFLVLGLTATDPFWQNADADWTAKKAWKGEPVPIDHAIEN</sequence>
<evidence type="ECO:0000313" key="4">
    <source>
        <dbReference type="Proteomes" id="UP000192796"/>
    </source>
</evidence>
<dbReference type="InterPro" id="IPR049349">
    <property type="entry name" value="DUF2264_N"/>
</dbReference>
<dbReference type="STRING" id="1703345.A3860_03445"/>
<dbReference type="Proteomes" id="UP000192796">
    <property type="component" value="Unassembled WGS sequence"/>
</dbReference>
<organism evidence="3 4">
    <name type="scientific">Niastella vici</name>
    <dbReference type="NCBI Taxonomy" id="1703345"/>
    <lineage>
        <taxon>Bacteria</taxon>
        <taxon>Pseudomonadati</taxon>
        <taxon>Bacteroidota</taxon>
        <taxon>Chitinophagia</taxon>
        <taxon>Chitinophagales</taxon>
        <taxon>Chitinophagaceae</taxon>
        <taxon>Niastella</taxon>
    </lineage>
</organism>
<feature type="chain" id="PRO_5012008981" description="DUF2264 domain-containing protein" evidence="1">
    <location>
        <begin position="27"/>
        <end position="408"/>
    </location>
</feature>
<feature type="signal peptide" evidence="1">
    <location>
        <begin position="1"/>
        <end position="26"/>
    </location>
</feature>
<protein>
    <recommendedName>
        <fullName evidence="2">DUF2264 domain-containing protein</fullName>
    </recommendedName>
</protein>
<evidence type="ECO:0000259" key="2">
    <source>
        <dbReference type="Pfam" id="PF10022"/>
    </source>
</evidence>
<dbReference type="InterPro" id="IPR016624">
    <property type="entry name" value="UCP014753"/>
</dbReference>
<dbReference type="EMBL" id="LVYD01000001">
    <property type="protein sequence ID" value="OQP67479.1"/>
    <property type="molecule type" value="Genomic_DNA"/>
</dbReference>
<keyword evidence="1" id="KW-0732">Signal</keyword>
<evidence type="ECO:0000256" key="1">
    <source>
        <dbReference type="SAM" id="SignalP"/>
    </source>
</evidence>